<protein>
    <submittedName>
        <fullName evidence="2">Uncharacterized protein</fullName>
    </submittedName>
</protein>
<feature type="region of interest" description="Disordered" evidence="1">
    <location>
        <begin position="128"/>
        <end position="172"/>
    </location>
</feature>
<feature type="compositionally biased region" description="Basic residues" evidence="1">
    <location>
        <begin position="21"/>
        <end position="34"/>
    </location>
</feature>
<evidence type="ECO:0000313" key="3">
    <source>
        <dbReference type="Proteomes" id="UP001433268"/>
    </source>
</evidence>
<evidence type="ECO:0000256" key="1">
    <source>
        <dbReference type="SAM" id="MobiDB-lite"/>
    </source>
</evidence>
<sequence>MANPPFRGVPGPDRGRPGHDPRHHVPRRRGRARQRHEPAERVPRAAGDPRHRLRVALLVTIVATVSVLWTVAGFESLGRPVSLSPLEIANAFGAPMLREGQSGISNMTVKELMEQYGDTRVQYLTTEEEDRVGGRGGGTDYLETAASAPSKRLQLCPPERGTSPQPQELFDG</sequence>
<reference evidence="2 3" key="1">
    <citation type="submission" date="2023-01" db="EMBL/GenBank/DDBJ databases">
        <title>Analysis of 21 Apiospora genomes using comparative genomics revels a genus with tremendous synthesis potential of carbohydrate active enzymes and secondary metabolites.</title>
        <authorList>
            <person name="Sorensen T."/>
        </authorList>
    </citation>
    <scope>NUCLEOTIDE SEQUENCE [LARGE SCALE GENOMIC DNA]</scope>
    <source>
        <strain evidence="2 3">CBS 114990</strain>
    </source>
</reference>
<proteinExistence type="predicted"/>
<dbReference type="GeneID" id="92048790"/>
<feature type="region of interest" description="Disordered" evidence="1">
    <location>
        <begin position="1"/>
        <end position="47"/>
    </location>
</feature>
<feature type="compositionally biased region" description="Basic and acidic residues" evidence="1">
    <location>
        <begin position="35"/>
        <end position="47"/>
    </location>
</feature>
<dbReference type="RefSeq" id="XP_066665020.1">
    <property type="nucleotide sequence ID" value="XM_066815730.1"/>
</dbReference>
<name>A0ABR1VK00_9PEZI</name>
<dbReference type="PANTHER" id="PTHR37576:SF2">
    <property type="entry name" value="DEFECT AT LOW TEMPERATURE PROTEIN 1"/>
    <property type="match status" value="1"/>
</dbReference>
<comment type="caution">
    <text evidence="2">The sequence shown here is derived from an EMBL/GenBank/DDBJ whole genome shotgun (WGS) entry which is preliminary data.</text>
</comment>
<dbReference type="EMBL" id="JAQQWN010000008">
    <property type="protein sequence ID" value="KAK8071212.1"/>
    <property type="molecule type" value="Genomic_DNA"/>
</dbReference>
<dbReference type="PANTHER" id="PTHR37576">
    <property type="entry name" value="DEFECT AT LOW TEMPERATURE PROTEIN 1"/>
    <property type="match status" value="1"/>
</dbReference>
<accession>A0ABR1VK00</accession>
<evidence type="ECO:0000313" key="2">
    <source>
        <dbReference type="EMBL" id="KAK8071212.1"/>
    </source>
</evidence>
<gene>
    <name evidence="2" type="ORF">PG997_011415</name>
</gene>
<organism evidence="2 3">
    <name type="scientific">Apiospora hydei</name>
    <dbReference type="NCBI Taxonomy" id="1337664"/>
    <lineage>
        <taxon>Eukaryota</taxon>
        <taxon>Fungi</taxon>
        <taxon>Dikarya</taxon>
        <taxon>Ascomycota</taxon>
        <taxon>Pezizomycotina</taxon>
        <taxon>Sordariomycetes</taxon>
        <taxon>Xylariomycetidae</taxon>
        <taxon>Amphisphaeriales</taxon>
        <taxon>Apiosporaceae</taxon>
        <taxon>Apiospora</taxon>
    </lineage>
</organism>
<keyword evidence="3" id="KW-1185">Reference proteome</keyword>
<dbReference type="Proteomes" id="UP001433268">
    <property type="component" value="Unassembled WGS sequence"/>
</dbReference>